<proteinExistence type="inferred from homology"/>
<dbReference type="EMBL" id="JAOCZP010000003">
    <property type="protein sequence ID" value="MCT7375559.1"/>
    <property type="molecule type" value="Genomic_DNA"/>
</dbReference>
<evidence type="ECO:0000256" key="3">
    <source>
        <dbReference type="ARBA" id="ARBA00022692"/>
    </source>
</evidence>
<dbReference type="PANTHER" id="PTHR24221">
    <property type="entry name" value="ATP-BINDING CASSETTE SUB-FAMILY B"/>
    <property type="match status" value="1"/>
</dbReference>
<dbReference type="InterPro" id="IPR003593">
    <property type="entry name" value="AAA+_ATPase"/>
</dbReference>
<dbReference type="Gene3D" id="3.40.50.300">
    <property type="entry name" value="P-loop containing nucleotide triphosphate hydrolases"/>
    <property type="match status" value="1"/>
</dbReference>
<dbReference type="PROSITE" id="PS50929">
    <property type="entry name" value="ABC_TM1F"/>
    <property type="match status" value="1"/>
</dbReference>
<dbReference type="RefSeq" id="WP_260902609.1">
    <property type="nucleotide sequence ID" value="NZ_JAOCZP010000003.1"/>
</dbReference>
<dbReference type="InterPro" id="IPR010132">
    <property type="entry name" value="ATPase_T1SS_HlyB"/>
</dbReference>
<evidence type="ECO:0000256" key="4">
    <source>
        <dbReference type="ARBA" id="ARBA00022741"/>
    </source>
</evidence>
<dbReference type="Pfam" id="PF00005">
    <property type="entry name" value="ABC_tran"/>
    <property type="match status" value="1"/>
</dbReference>
<comment type="caution">
    <text evidence="12">The sequence shown here is derived from an EMBL/GenBank/DDBJ whole genome shotgun (WGS) entry which is preliminary data.</text>
</comment>
<keyword evidence="6 8" id="KW-1133">Transmembrane helix</keyword>
<evidence type="ECO:0000256" key="5">
    <source>
        <dbReference type="ARBA" id="ARBA00022840"/>
    </source>
</evidence>
<dbReference type="InterPro" id="IPR039421">
    <property type="entry name" value="Type_1_exporter"/>
</dbReference>
<evidence type="ECO:0000256" key="2">
    <source>
        <dbReference type="ARBA" id="ARBA00005417"/>
    </source>
</evidence>
<dbReference type="PANTHER" id="PTHR24221:SF647">
    <property type="entry name" value="BLL6336 PROTEIN"/>
    <property type="match status" value="1"/>
</dbReference>
<keyword evidence="7 8" id="KW-0472">Membrane</keyword>
<name>A0ABT2LQU0_9HYPH</name>
<dbReference type="InterPro" id="IPR003439">
    <property type="entry name" value="ABC_transporter-like_ATP-bd"/>
</dbReference>
<evidence type="ECO:0000256" key="7">
    <source>
        <dbReference type="ARBA" id="ARBA00023136"/>
    </source>
</evidence>
<feature type="transmembrane region" description="Helical" evidence="8">
    <location>
        <begin position="280"/>
        <end position="299"/>
    </location>
</feature>
<dbReference type="Proteomes" id="UP001320831">
    <property type="component" value="Unassembled WGS sequence"/>
</dbReference>
<evidence type="ECO:0000313" key="13">
    <source>
        <dbReference type="Proteomes" id="UP001320831"/>
    </source>
</evidence>
<dbReference type="Pfam" id="PF00664">
    <property type="entry name" value="ABC_membrane"/>
    <property type="match status" value="1"/>
</dbReference>
<organism evidence="12 13">
    <name type="scientific">Chelativorans salis</name>
    <dbReference type="NCBI Taxonomy" id="2978478"/>
    <lineage>
        <taxon>Bacteria</taxon>
        <taxon>Pseudomonadati</taxon>
        <taxon>Pseudomonadota</taxon>
        <taxon>Alphaproteobacteria</taxon>
        <taxon>Hyphomicrobiales</taxon>
        <taxon>Phyllobacteriaceae</taxon>
        <taxon>Chelativorans</taxon>
    </lineage>
</organism>
<feature type="transmembrane region" description="Helical" evidence="8">
    <location>
        <begin position="252"/>
        <end position="274"/>
    </location>
</feature>
<feature type="domain" description="ABC transporter" evidence="9">
    <location>
        <begin position="457"/>
        <end position="692"/>
    </location>
</feature>
<feature type="domain" description="Peptidase C39" evidence="11">
    <location>
        <begin position="1"/>
        <end position="114"/>
    </location>
</feature>
<reference evidence="12 13" key="1">
    <citation type="submission" date="2022-09" db="EMBL/GenBank/DDBJ databases">
        <title>Chelativorans salina sp. nov., a novel slightly halophilic bacterium isolated from a saline lake sediment enrichment.</title>
        <authorList>
            <person name="Gao L."/>
            <person name="Fang B.-Z."/>
            <person name="Li W.-J."/>
        </authorList>
    </citation>
    <scope>NUCLEOTIDE SEQUENCE [LARGE SCALE GENOMIC DNA]</scope>
    <source>
        <strain evidence="12 13">EGI FJ00035</strain>
    </source>
</reference>
<protein>
    <submittedName>
        <fullName evidence="12">Type I secretion system permease/ATPase</fullName>
    </submittedName>
</protein>
<dbReference type="InterPro" id="IPR017871">
    <property type="entry name" value="ABC_transporter-like_CS"/>
</dbReference>
<evidence type="ECO:0000256" key="1">
    <source>
        <dbReference type="ARBA" id="ARBA00004651"/>
    </source>
</evidence>
<dbReference type="SUPFAM" id="SSF52540">
    <property type="entry name" value="P-loop containing nucleoside triphosphate hydrolases"/>
    <property type="match status" value="1"/>
</dbReference>
<dbReference type="Gene3D" id="3.90.70.10">
    <property type="entry name" value="Cysteine proteinases"/>
    <property type="match status" value="1"/>
</dbReference>
<feature type="transmembrane region" description="Helical" evidence="8">
    <location>
        <begin position="175"/>
        <end position="196"/>
    </location>
</feature>
<gene>
    <name evidence="12" type="ORF">N5A92_11005</name>
</gene>
<dbReference type="Gene3D" id="1.20.1560.10">
    <property type="entry name" value="ABC transporter type 1, transmembrane domain"/>
    <property type="match status" value="1"/>
</dbReference>
<evidence type="ECO:0000313" key="12">
    <source>
        <dbReference type="EMBL" id="MCT7375559.1"/>
    </source>
</evidence>
<comment type="subcellular location">
    <subcellularLocation>
        <location evidence="1">Cell membrane</location>
        <topology evidence="1">Multi-pass membrane protein</topology>
    </subcellularLocation>
</comment>
<dbReference type="SMART" id="SM00382">
    <property type="entry name" value="AAA"/>
    <property type="match status" value="1"/>
</dbReference>
<dbReference type="CDD" id="cd18588">
    <property type="entry name" value="ABC_6TM_CyaB_HlyB_like"/>
    <property type="match status" value="1"/>
</dbReference>
<evidence type="ECO:0000259" key="11">
    <source>
        <dbReference type="PROSITE" id="PS50990"/>
    </source>
</evidence>
<dbReference type="PROSITE" id="PS00211">
    <property type="entry name" value="ABC_TRANSPORTER_1"/>
    <property type="match status" value="1"/>
</dbReference>
<dbReference type="NCBIfam" id="TIGR01846">
    <property type="entry name" value="type_I_sec_HlyB"/>
    <property type="match status" value="1"/>
</dbReference>
<keyword evidence="4" id="KW-0547">Nucleotide-binding</keyword>
<feature type="transmembrane region" description="Helical" evidence="8">
    <location>
        <begin position="141"/>
        <end position="163"/>
    </location>
</feature>
<feature type="domain" description="ABC transmembrane type-1" evidence="10">
    <location>
        <begin position="145"/>
        <end position="424"/>
    </location>
</feature>
<dbReference type="InterPro" id="IPR005074">
    <property type="entry name" value="Peptidase_C39"/>
</dbReference>
<keyword evidence="5" id="KW-0067">ATP-binding</keyword>
<dbReference type="PROSITE" id="PS50990">
    <property type="entry name" value="PEPTIDASE_C39"/>
    <property type="match status" value="1"/>
</dbReference>
<dbReference type="InterPro" id="IPR011527">
    <property type="entry name" value="ABC1_TM_dom"/>
</dbReference>
<evidence type="ECO:0000256" key="8">
    <source>
        <dbReference type="SAM" id="Phobius"/>
    </source>
</evidence>
<evidence type="ECO:0000256" key="6">
    <source>
        <dbReference type="ARBA" id="ARBA00022989"/>
    </source>
</evidence>
<dbReference type="SUPFAM" id="SSF90123">
    <property type="entry name" value="ABC transporter transmembrane region"/>
    <property type="match status" value="1"/>
</dbReference>
<evidence type="ECO:0000259" key="9">
    <source>
        <dbReference type="PROSITE" id="PS50893"/>
    </source>
</evidence>
<sequence length="729" mass="80498">MLACVLTVGIVLEVVEDRVQAESAASALVDLPPKTALRHLCKQAGLRVRWRRRALRKLGDSSLPIAWKATDGDWAILTMKDDQCAVIQRKEHIEPLRLSLDELEAIWSGEIVEVRGGKNGHGTPTFDVTWFIPELLRYRNLAWEVLAASAFMELLALLSPLFFQVVMDKVLVHHATATLNVLATVLVVVSVLEVVLRCLRQYVASQTALRIDARLGSNLFSHLMALPLSYFKARSVGVTVTRVRQLDTLREFLTGAINTLVIDLAFTGIFFTVMYFYSPFLTAIVAASIPCYFVVGYLVTPPLQRRIESLYRDSAVNNAFLNETLTGIETVKSLALEPQLTRRWEGQTRSFVASNFEAQRFMQLSSNLVQTIQKIEMVLVTWFGARMVIGLELSIGQLIAFNMMANHVSQPVVRLAELWRKYVQARVAIDRLGDVLNTPAESEAQQGTLSLRPKGDIRFEGVSFRYAPDAPPILQNLSLEIPSRAMVALVGPSGSGKSTIARLIQKLYHPDAGRILLDNMDLARLDAASVRRHMGVVLQENFLFNRSIRENIALTDPAVPLEKVIRAAEMAGAHEFILELPEGYGTILAEGGASLSGGQRQRIAIARALLADPAILIFDEATSALDEHSQAIIQRNLRDIRIGRTVLIIAHRLSTVRACDRIFVIDKGAVVETGDHKTLIAQEGTYARLWHAQSGRSHGAPGAHVDEIGASAELLPGRAAAMPQEGEQV</sequence>
<keyword evidence="13" id="KW-1185">Reference proteome</keyword>
<accession>A0ABT2LQU0</accession>
<keyword evidence="3 8" id="KW-0812">Transmembrane</keyword>
<dbReference type="InterPro" id="IPR027417">
    <property type="entry name" value="P-loop_NTPase"/>
</dbReference>
<evidence type="ECO:0000259" key="10">
    <source>
        <dbReference type="PROSITE" id="PS50929"/>
    </source>
</evidence>
<dbReference type="InterPro" id="IPR036640">
    <property type="entry name" value="ABC1_TM_sf"/>
</dbReference>
<dbReference type="PROSITE" id="PS50893">
    <property type="entry name" value="ABC_TRANSPORTER_2"/>
    <property type="match status" value="1"/>
</dbReference>
<comment type="similarity">
    <text evidence="2">Belongs to the ABC transporter superfamily.</text>
</comment>